<keyword evidence="2" id="KW-0732">Signal</keyword>
<gene>
    <name evidence="5" type="ORF">CP968_31690</name>
    <name evidence="4" type="ORF">GCM10010371_64490</name>
</gene>
<dbReference type="InterPro" id="IPR036249">
    <property type="entry name" value="Thioredoxin-like_sf"/>
</dbReference>
<evidence type="ECO:0000256" key="1">
    <source>
        <dbReference type="SAM" id="MobiDB-lite"/>
    </source>
</evidence>
<evidence type="ECO:0000313" key="6">
    <source>
        <dbReference type="Proteomes" id="UP000326831"/>
    </source>
</evidence>
<name>A0A5P2USS7_9ACTN</name>
<reference evidence="4" key="3">
    <citation type="submission" date="2020-09" db="EMBL/GenBank/DDBJ databases">
        <authorList>
            <person name="Sun Q."/>
            <person name="Ohkuma M."/>
        </authorList>
    </citation>
    <scope>NUCLEOTIDE SEQUENCE</scope>
    <source>
        <strain evidence="4">JCM 4834</strain>
    </source>
</reference>
<dbReference type="KEGG" id="ssub:CP968_31690"/>
<feature type="signal peptide" evidence="2">
    <location>
        <begin position="1"/>
        <end position="29"/>
    </location>
</feature>
<feature type="region of interest" description="Disordered" evidence="1">
    <location>
        <begin position="196"/>
        <end position="216"/>
    </location>
</feature>
<evidence type="ECO:0000259" key="3">
    <source>
        <dbReference type="Pfam" id="PF13462"/>
    </source>
</evidence>
<dbReference type="EMBL" id="BMVX01000039">
    <property type="protein sequence ID" value="GGZ95564.1"/>
    <property type="molecule type" value="Genomic_DNA"/>
</dbReference>
<dbReference type="SUPFAM" id="SSF52833">
    <property type="entry name" value="Thioredoxin-like"/>
    <property type="match status" value="1"/>
</dbReference>
<keyword evidence="6" id="KW-1185">Reference proteome</keyword>
<dbReference type="Pfam" id="PF13462">
    <property type="entry name" value="Thioredoxin_4"/>
    <property type="match status" value="1"/>
</dbReference>
<protein>
    <recommendedName>
        <fullName evidence="3">Thioredoxin-like fold domain-containing protein</fullName>
    </recommendedName>
</protein>
<reference evidence="5 6" key="2">
    <citation type="submission" date="2017-09" db="EMBL/GenBank/DDBJ databases">
        <authorList>
            <person name="Lee N."/>
            <person name="Cho B.-K."/>
        </authorList>
    </citation>
    <scope>NUCLEOTIDE SEQUENCE [LARGE SCALE GENOMIC DNA]</scope>
    <source>
        <strain evidence="5 6">ATCC 27467</strain>
    </source>
</reference>
<evidence type="ECO:0000313" key="5">
    <source>
        <dbReference type="EMBL" id="QEU82228.1"/>
    </source>
</evidence>
<feature type="domain" description="Thioredoxin-like fold" evidence="3">
    <location>
        <begin position="57"/>
        <end position="222"/>
    </location>
</feature>
<dbReference type="EMBL" id="CP023701">
    <property type="protein sequence ID" value="QEU82228.1"/>
    <property type="molecule type" value="Genomic_DNA"/>
</dbReference>
<proteinExistence type="predicted"/>
<dbReference type="Proteomes" id="UP000634660">
    <property type="component" value="Unassembled WGS sequence"/>
</dbReference>
<accession>A0A5P2USS7</accession>
<dbReference type="InterPro" id="IPR012336">
    <property type="entry name" value="Thioredoxin-like_fold"/>
</dbReference>
<dbReference type="AlphaFoldDB" id="A0A5P2USS7"/>
<feature type="chain" id="PRO_5044622931" description="Thioredoxin-like fold domain-containing protein" evidence="2">
    <location>
        <begin position="30"/>
        <end position="243"/>
    </location>
</feature>
<dbReference type="Proteomes" id="UP000326831">
    <property type="component" value="Chromosome"/>
</dbReference>
<evidence type="ECO:0000256" key="2">
    <source>
        <dbReference type="SAM" id="SignalP"/>
    </source>
</evidence>
<dbReference type="PROSITE" id="PS51257">
    <property type="entry name" value="PROKAR_LIPOPROTEIN"/>
    <property type="match status" value="1"/>
</dbReference>
<dbReference type="Gene3D" id="3.40.30.10">
    <property type="entry name" value="Glutaredoxin"/>
    <property type="match status" value="1"/>
</dbReference>
<organism evidence="5 6">
    <name type="scientific">Streptomyces subrutilus</name>
    <dbReference type="NCBI Taxonomy" id="36818"/>
    <lineage>
        <taxon>Bacteria</taxon>
        <taxon>Bacillati</taxon>
        <taxon>Actinomycetota</taxon>
        <taxon>Actinomycetes</taxon>
        <taxon>Kitasatosporales</taxon>
        <taxon>Streptomycetaceae</taxon>
        <taxon>Streptomyces</taxon>
    </lineage>
</organism>
<sequence>MNNARGPSATVAAAIAVLVVAGCAPTARSADDEGAGAPRPVAYRGVGELPEQLAADGTTIVVGDPVATTAVRLYEDPRCPVVEEFEATGAPALREMTLRREARTEYTFASFKDDRLGGDGSKRAVNALRAALDAGKFTEYHGVIFANMPRTERTGGYTTASLLQLADEVEGLRSESFDSAVATMKYQDFVTASEKAYEQAGGDDPRGPGTPTVAVDGTRVPEQLFGWLFERESFDRLLQSTRS</sequence>
<evidence type="ECO:0000313" key="4">
    <source>
        <dbReference type="EMBL" id="GGZ95564.1"/>
    </source>
</evidence>
<dbReference type="RefSeq" id="WP_150521240.1">
    <property type="nucleotide sequence ID" value="NZ_BMVX01000039.1"/>
</dbReference>
<reference evidence="4" key="1">
    <citation type="journal article" date="2014" name="Int. J. Syst. Evol. Microbiol.">
        <title>Complete genome sequence of Corynebacterium casei LMG S-19264T (=DSM 44701T), isolated from a smear-ripened cheese.</title>
        <authorList>
            <consortium name="US DOE Joint Genome Institute (JGI-PGF)"/>
            <person name="Walter F."/>
            <person name="Albersmeier A."/>
            <person name="Kalinowski J."/>
            <person name="Ruckert C."/>
        </authorList>
    </citation>
    <scope>NUCLEOTIDE SEQUENCE</scope>
    <source>
        <strain evidence="4">JCM 4834</strain>
    </source>
</reference>
<dbReference type="OrthoDB" id="4135024at2"/>